<feature type="domain" description="HAMP" evidence="16">
    <location>
        <begin position="202"/>
        <end position="254"/>
    </location>
</feature>
<dbReference type="Gene3D" id="6.10.340.10">
    <property type="match status" value="1"/>
</dbReference>
<evidence type="ECO:0000256" key="3">
    <source>
        <dbReference type="ARBA" id="ARBA00012438"/>
    </source>
</evidence>
<reference evidence="17 18" key="1">
    <citation type="submission" date="2016-11" db="EMBL/GenBank/DDBJ databases">
        <authorList>
            <person name="Jaros S."/>
            <person name="Januszkiewicz K."/>
            <person name="Wedrychowicz H."/>
        </authorList>
    </citation>
    <scope>NUCLEOTIDE SEQUENCE [LARGE SCALE GENOMIC DNA]</scope>
    <source>
        <strain evidence="17 18">DSM 21986</strain>
    </source>
</reference>
<evidence type="ECO:0000256" key="6">
    <source>
        <dbReference type="ARBA" id="ARBA00022679"/>
    </source>
</evidence>
<dbReference type="InterPro" id="IPR036890">
    <property type="entry name" value="HATPase_C_sf"/>
</dbReference>
<evidence type="ECO:0000256" key="13">
    <source>
        <dbReference type="ARBA" id="ARBA00023136"/>
    </source>
</evidence>
<sequence>MTSFFKSFYGKISAIFLALLILLGGVQAYLTYRTSMQLVNEADQKLNLDLASNMAAELEPLPGDTLPLEQIHHSIHYMMVFNPRIEIYLLDPEGKILAFFADPPQKVKADSVPLAAIHSYLRQETPNLILGPDPRQPGQQKPFSASSIQIGDRSGYLYIILGGEQYETALSMVRGSYVVRNSLVALVTAILATGVIGLIIFGFLTRRLRKIAAAVTDFEQGNHDVRIEVDSQDELGELSRSFNAMADTLVLLIEKLRRNDRMRRNLIANISHDLRGPLASIRGYIETIQIKGPSLDNSERQEYIDIILKNTTVLSKLVENLFELSKLEARQVDTQIESFSIAELGQDVMLKFKPVANKENISLRTDIRRSLPFVKADIRLVERALSNLLHNAIHYTPPKGNVDLSASEVNGKIRISVTDSGCGIPKDELPHIFDRFYRGKKHESRSKGSSGLGLAIAQKILELHHSTLHVESEEGRGTMFYFDLKKG</sequence>
<keyword evidence="4" id="KW-1003">Cell membrane</keyword>
<dbReference type="GO" id="GO:0000155">
    <property type="term" value="F:phosphorelay sensor kinase activity"/>
    <property type="evidence" value="ECO:0007669"/>
    <property type="project" value="InterPro"/>
</dbReference>
<dbReference type="Gene3D" id="1.10.287.130">
    <property type="match status" value="1"/>
</dbReference>
<dbReference type="GO" id="GO:0005886">
    <property type="term" value="C:plasma membrane"/>
    <property type="evidence" value="ECO:0007669"/>
    <property type="project" value="UniProtKB-SubCell"/>
</dbReference>
<dbReference type="PROSITE" id="PS50885">
    <property type="entry name" value="HAMP"/>
    <property type="match status" value="1"/>
</dbReference>
<dbReference type="EMBL" id="FQUS01000008">
    <property type="protein sequence ID" value="SHF41962.1"/>
    <property type="molecule type" value="Genomic_DNA"/>
</dbReference>
<keyword evidence="13 14" id="KW-0472">Membrane</keyword>
<dbReference type="SMART" id="SM00388">
    <property type="entry name" value="HisKA"/>
    <property type="match status" value="1"/>
</dbReference>
<evidence type="ECO:0000313" key="17">
    <source>
        <dbReference type="EMBL" id="SHF41962.1"/>
    </source>
</evidence>
<dbReference type="SMART" id="SM00304">
    <property type="entry name" value="HAMP"/>
    <property type="match status" value="1"/>
</dbReference>
<evidence type="ECO:0000256" key="4">
    <source>
        <dbReference type="ARBA" id="ARBA00022475"/>
    </source>
</evidence>
<dbReference type="Gene3D" id="3.30.565.10">
    <property type="entry name" value="Histidine kinase-like ATPase, C-terminal domain"/>
    <property type="match status" value="1"/>
</dbReference>
<evidence type="ECO:0000256" key="8">
    <source>
        <dbReference type="ARBA" id="ARBA00022741"/>
    </source>
</evidence>
<keyword evidence="7 14" id="KW-0812">Transmembrane</keyword>
<protein>
    <recommendedName>
        <fullName evidence="3">histidine kinase</fullName>
        <ecNumber evidence="3">2.7.13.3</ecNumber>
    </recommendedName>
</protein>
<evidence type="ECO:0000256" key="1">
    <source>
        <dbReference type="ARBA" id="ARBA00000085"/>
    </source>
</evidence>
<dbReference type="InterPro" id="IPR003660">
    <property type="entry name" value="HAMP_dom"/>
</dbReference>
<dbReference type="CDD" id="cd00075">
    <property type="entry name" value="HATPase"/>
    <property type="match status" value="1"/>
</dbReference>
<dbReference type="PANTHER" id="PTHR45528:SF1">
    <property type="entry name" value="SENSOR HISTIDINE KINASE CPXA"/>
    <property type="match status" value="1"/>
</dbReference>
<dbReference type="OrthoDB" id="9808408at2"/>
<dbReference type="EC" id="2.7.13.3" evidence="3"/>
<dbReference type="PANTHER" id="PTHR45528">
    <property type="entry name" value="SENSOR HISTIDINE KINASE CPXA"/>
    <property type="match status" value="1"/>
</dbReference>
<keyword evidence="6" id="KW-0808">Transferase</keyword>
<organism evidence="17 18">
    <name type="scientific">Fodinibius roseus</name>
    <dbReference type="NCBI Taxonomy" id="1194090"/>
    <lineage>
        <taxon>Bacteria</taxon>
        <taxon>Pseudomonadati</taxon>
        <taxon>Balneolota</taxon>
        <taxon>Balneolia</taxon>
        <taxon>Balneolales</taxon>
        <taxon>Balneolaceae</taxon>
        <taxon>Fodinibius</taxon>
    </lineage>
</organism>
<dbReference type="InterPro" id="IPR004358">
    <property type="entry name" value="Sig_transdc_His_kin-like_C"/>
</dbReference>
<dbReference type="PROSITE" id="PS50109">
    <property type="entry name" value="HIS_KIN"/>
    <property type="match status" value="1"/>
</dbReference>
<dbReference type="InterPro" id="IPR005467">
    <property type="entry name" value="His_kinase_dom"/>
</dbReference>
<name>A0A1M5BIC0_9BACT</name>
<dbReference type="FunFam" id="3.30.565.10:FF:000049">
    <property type="entry name" value="Two-component sensor histidine kinase"/>
    <property type="match status" value="1"/>
</dbReference>
<keyword evidence="8" id="KW-0547">Nucleotide-binding</keyword>
<evidence type="ECO:0000256" key="11">
    <source>
        <dbReference type="ARBA" id="ARBA00022989"/>
    </source>
</evidence>
<evidence type="ECO:0000259" key="15">
    <source>
        <dbReference type="PROSITE" id="PS50109"/>
    </source>
</evidence>
<keyword evidence="12" id="KW-0902">Two-component regulatory system</keyword>
<feature type="transmembrane region" description="Helical" evidence="14">
    <location>
        <begin position="183"/>
        <end position="204"/>
    </location>
</feature>
<dbReference type="SUPFAM" id="SSF55874">
    <property type="entry name" value="ATPase domain of HSP90 chaperone/DNA topoisomerase II/histidine kinase"/>
    <property type="match status" value="1"/>
</dbReference>
<dbReference type="SMART" id="SM00387">
    <property type="entry name" value="HATPase_c"/>
    <property type="match status" value="1"/>
</dbReference>
<keyword evidence="9 17" id="KW-0418">Kinase</keyword>
<dbReference type="InterPro" id="IPR036097">
    <property type="entry name" value="HisK_dim/P_sf"/>
</dbReference>
<keyword evidence="10" id="KW-0067">ATP-binding</keyword>
<accession>A0A1M5BIC0</accession>
<dbReference type="Pfam" id="PF00672">
    <property type="entry name" value="HAMP"/>
    <property type="match status" value="1"/>
</dbReference>
<evidence type="ECO:0000256" key="10">
    <source>
        <dbReference type="ARBA" id="ARBA00022840"/>
    </source>
</evidence>
<dbReference type="AlphaFoldDB" id="A0A1M5BIC0"/>
<dbReference type="InterPro" id="IPR003661">
    <property type="entry name" value="HisK_dim/P_dom"/>
</dbReference>
<dbReference type="STRING" id="1194090.SAMN05443144_108129"/>
<keyword evidence="18" id="KW-1185">Reference proteome</keyword>
<dbReference type="InterPro" id="IPR003594">
    <property type="entry name" value="HATPase_dom"/>
</dbReference>
<dbReference type="CDD" id="cd06225">
    <property type="entry name" value="HAMP"/>
    <property type="match status" value="1"/>
</dbReference>
<evidence type="ECO:0000256" key="9">
    <source>
        <dbReference type="ARBA" id="ARBA00022777"/>
    </source>
</evidence>
<evidence type="ECO:0000256" key="14">
    <source>
        <dbReference type="SAM" id="Phobius"/>
    </source>
</evidence>
<evidence type="ECO:0000256" key="5">
    <source>
        <dbReference type="ARBA" id="ARBA00022553"/>
    </source>
</evidence>
<dbReference type="FunFam" id="1.10.287.130:FF:000001">
    <property type="entry name" value="Two-component sensor histidine kinase"/>
    <property type="match status" value="1"/>
</dbReference>
<feature type="domain" description="Histidine kinase" evidence="15">
    <location>
        <begin position="269"/>
        <end position="487"/>
    </location>
</feature>
<dbReference type="SUPFAM" id="SSF158472">
    <property type="entry name" value="HAMP domain-like"/>
    <property type="match status" value="1"/>
</dbReference>
<evidence type="ECO:0000256" key="2">
    <source>
        <dbReference type="ARBA" id="ARBA00004651"/>
    </source>
</evidence>
<evidence type="ECO:0000313" key="18">
    <source>
        <dbReference type="Proteomes" id="UP000184041"/>
    </source>
</evidence>
<dbReference type="Proteomes" id="UP000184041">
    <property type="component" value="Unassembled WGS sequence"/>
</dbReference>
<evidence type="ECO:0000256" key="7">
    <source>
        <dbReference type="ARBA" id="ARBA00022692"/>
    </source>
</evidence>
<dbReference type="InterPro" id="IPR050398">
    <property type="entry name" value="HssS/ArlS-like"/>
</dbReference>
<dbReference type="CDD" id="cd00082">
    <property type="entry name" value="HisKA"/>
    <property type="match status" value="1"/>
</dbReference>
<dbReference type="RefSeq" id="WP_073062759.1">
    <property type="nucleotide sequence ID" value="NZ_FQUS01000008.1"/>
</dbReference>
<comment type="catalytic activity">
    <reaction evidence="1">
        <text>ATP + protein L-histidine = ADP + protein N-phospho-L-histidine.</text>
        <dbReference type="EC" id="2.7.13.3"/>
    </reaction>
</comment>
<dbReference type="Pfam" id="PF02518">
    <property type="entry name" value="HATPase_c"/>
    <property type="match status" value="1"/>
</dbReference>
<dbReference type="Pfam" id="PF00512">
    <property type="entry name" value="HisKA"/>
    <property type="match status" value="1"/>
</dbReference>
<comment type="subcellular location">
    <subcellularLocation>
        <location evidence="2">Cell membrane</location>
        <topology evidence="2">Multi-pass membrane protein</topology>
    </subcellularLocation>
</comment>
<proteinExistence type="predicted"/>
<keyword evidence="5" id="KW-0597">Phosphoprotein</keyword>
<dbReference type="PRINTS" id="PR00344">
    <property type="entry name" value="BCTRLSENSOR"/>
</dbReference>
<evidence type="ECO:0000259" key="16">
    <source>
        <dbReference type="PROSITE" id="PS50885"/>
    </source>
</evidence>
<evidence type="ECO:0000256" key="12">
    <source>
        <dbReference type="ARBA" id="ARBA00023012"/>
    </source>
</evidence>
<keyword evidence="11 14" id="KW-1133">Transmembrane helix</keyword>
<gene>
    <name evidence="17" type="ORF">SAMN05443144_108129</name>
</gene>
<dbReference type="SUPFAM" id="SSF47384">
    <property type="entry name" value="Homodimeric domain of signal transducing histidine kinase"/>
    <property type="match status" value="1"/>
</dbReference>
<dbReference type="GO" id="GO:0005524">
    <property type="term" value="F:ATP binding"/>
    <property type="evidence" value="ECO:0007669"/>
    <property type="project" value="UniProtKB-KW"/>
</dbReference>